<dbReference type="InterPro" id="IPR008042">
    <property type="entry name" value="Retrotrans_Pao"/>
</dbReference>
<evidence type="ECO:0000313" key="2">
    <source>
        <dbReference type="Proteomes" id="UP001627154"/>
    </source>
</evidence>
<dbReference type="PANTHER" id="PTHR47331:SF5">
    <property type="entry name" value="RIBONUCLEASE H"/>
    <property type="match status" value="1"/>
</dbReference>
<dbReference type="Pfam" id="PF05380">
    <property type="entry name" value="Peptidase_A17"/>
    <property type="match status" value="1"/>
</dbReference>
<gene>
    <name evidence="1" type="ORF">TKK_004609</name>
</gene>
<dbReference type="SUPFAM" id="SSF53098">
    <property type="entry name" value="Ribonuclease H-like"/>
    <property type="match status" value="1"/>
</dbReference>
<evidence type="ECO:0000313" key="1">
    <source>
        <dbReference type="EMBL" id="KAL3402685.1"/>
    </source>
</evidence>
<dbReference type="InterPro" id="IPR036397">
    <property type="entry name" value="RNaseH_sf"/>
</dbReference>
<comment type="caution">
    <text evidence="1">The sequence shown here is derived from an EMBL/GenBank/DDBJ whole genome shotgun (WGS) entry which is preliminary data.</text>
</comment>
<keyword evidence="2" id="KW-1185">Reference proteome</keyword>
<dbReference type="InterPro" id="IPR012337">
    <property type="entry name" value="RNaseH-like_sf"/>
</dbReference>
<dbReference type="AlphaFoldDB" id="A0ABD2XC02"/>
<protein>
    <recommendedName>
        <fullName evidence="3">RNase H type-1 domain-containing protein</fullName>
    </recommendedName>
</protein>
<dbReference type="EMBL" id="JBJJXI010000034">
    <property type="protein sequence ID" value="KAL3402685.1"/>
    <property type="molecule type" value="Genomic_DNA"/>
</dbReference>
<dbReference type="Gene3D" id="3.30.420.10">
    <property type="entry name" value="Ribonuclease H-like superfamily/Ribonuclease H"/>
    <property type="match status" value="1"/>
</dbReference>
<organism evidence="1 2">
    <name type="scientific">Trichogramma kaykai</name>
    <dbReference type="NCBI Taxonomy" id="54128"/>
    <lineage>
        <taxon>Eukaryota</taxon>
        <taxon>Metazoa</taxon>
        <taxon>Ecdysozoa</taxon>
        <taxon>Arthropoda</taxon>
        <taxon>Hexapoda</taxon>
        <taxon>Insecta</taxon>
        <taxon>Pterygota</taxon>
        <taxon>Neoptera</taxon>
        <taxon>Endopterygota</taxon>
        <taxon>Hymenoptera</taxon>
        <taxon>Apocrita</taxon>
        <taxon>Proctotrupomorpha</taxon>
        <taxon>Chalcidoidea</taxon>
        <taxon>Trichogrammatidae</taxon>
        <taxon>Trichogramma</taxon>
    </lineage>
</organism>
<reference evidence="1 2" key="1">
    <citation type="journal article" date="2024" name="bioRxiv">
        <title>A reference genome for Trichogramma kaykai: A tiny desert-dwelling parasitoid wasp with competing sex-ratio distorters.</title>
        <authorList>
            <person name="Culotta J."/>
            <person name="Lindsey A.R."/>
        </authorList>
    </citation>
    <scope>NUCLEOTIDE SEQUENCE [LARGE SCALE GENOMIC DNA]</scope>
    <source>
        <strain evidence="1 2">KSX58</strain>
    </source>
</reference>
<sequence>MSIFDPLGFLIPITIQARLLMQCIWSKEVQWDEVIPELEFKQWHEWLQVLEKIKTVKISRCYQLPNFQNNKAELHVFCDASSRAYGAVAYWRFDLGNGNFYITFIIAKNRVVPSKTNTTIPRLELQAALIAVRLAETIMAEHEFEVTRRVFWSDSKIVLSWINKDSNDFKIFVANRIQEIREKSKTYEWRWVSSENNAADDASKYRPSATENNSRWLLGPSFLYEHERFWEISTLSEEMENENEELQCVILRTSLIEDLIDFSRFSSWLRVISAVAMVLEAK</sequence>
<proteinExistence type="predicted"/>
<evidence type="ECO:0008006" key="3">
    <source>
        <dbReference type="Google" id="ProtNLM"/>
    </source>
</evidence>
<accession>A0ABD2XC02</accession>
<dbReference type="Proteomes" id="UP001627154">
    <property type="component" value="Unassembled WGS sequence"/>
</dbReference>
<name>A0ABD2XC02_9HYME</name>
<dbReference type="PANTHER" id="PTHR47331">
    <property type="entry name" value="PHD-TYPE DOMAIN-CONTAINING PROTEIN"/>
    <property type="match status" value="1"/>
</dbReference>